<dbReference type="PIRSF" id="PIRSF004966">
    <property type="entry name" value="UCP004966"/>
    <property type="match status" value="1"/>
</dbReference>
<reference evidence="3" key="1">
    <citation type="submission" date="2020-10" db="EMBL/GenBank/DDBJ databases">
        <authorList>
            <person name="Gilroy R."/>
        </authorList>
    </citation>
    <scope>NUCLEOTIDE SEQUENCE</scope>
    <source>
        <strain evidence="3">11300</strain>
    </source>
</reference>
<evidence type="ECO:0000313" key="4">
    <source>
        <dbReference type="Proteomes" id="UP000824091"/>
    </source>
</evidence>
<dbReference type="PANTHER" id="PTHR36577">
    <property type="entry name" value="DUF521 DOMAIN PROTEIN (AFU_ORTHOLOGUE AFUA_6G00490)"/>
    <property type="match status" value="1"/>
</dbReference>
<dbReference type="Pfam" id="PF01989">
    <property type="entry name" value="AcnX_swivel_put"/>
    <property type="match status" value="1"/>
</dbReference>
<dbReference type="Gene3D" id="3.50.30.10">
    <property type="entry name" value="Phosphohistidine domain"/>
    <property type="match status" value="1"/>
</dbReference>
<dbReference type="InterPro" id="IPR002840">
    <property type="entry name" value="PMDh-S-like_dom"/>
</dbReference>
<evidence type="ECO:0000259" key="2">
    <source>
        <dbReference type="Pfam" id="PF01989"/>
    </source>
</evidence>
<evidence type="ECO:0000256" key="1">
    <source>
        <dbReference type="ARBA" id="ARBA00023239"/>
    </source>
</evidence>
<dbReference type="InterPro" id="IPR012016">
    <property type="entry name" value="PMDh-S-like"/>
</dbReference>
<accession>A0A9D1L961</accession>
<dbReference type="AlphaFoldDB" id="A0A9D1L961"/>
<feature type="domain" description="Phosphomevalonate dehydratase small subunit-like" evidence="2">
    <location>
        <begin position="26"/>
        <end position="109"/>
    </location>
</feature>
<name>A0A9D1L961_9FIRM</name>
<organism evidence="3 4">
    <name type="scientific">Candidatus Fimisoma avicola</name>
    <dbReference type="NCBI Taxonomy" id="2840826"/>
    <lineage>
        <taxon>Bacteria</taxon>
        <taxon>Bacillati</taxon>
        <taxon>Bacillota</taxon>
        <taxon>Clostridia</taxon>
        <taxon>Eubacteriales</taxon>
        <taxon>Candidatus Fimisoma</taxon>
    </lineage>
</organism>
<reference evidence="3" key="2">
    <citation type="journal article" date="2021" name="PeerJ">
        <title>Extensive microbial diversity within the chicken gut microbiome revealed by metagenomics and culture.</title>
        <authorList>
            <person name="Gilroy R."/>
            <person name="Ravi A."/>
            <person name="Getino M."/>
            <person name="Pursley I."/>
            <person name="Horton D.L."/>
            <person name="Alikhan N.F."/>
            <person name="Baker D."/>
            <person name="Gharbi K."/>
            <person name="Hall N."/>
            <person name="Watson M."/>
            <person name="Adriaenssens E.M."/>
            <person name="Foster-Nyarko E."/>
            <person name="Jarju S."/>
            <person name="Secka A."/>
            <person name="Antonio M."/>
            <person name="Oren A."/>
            <person name="Chaudhuri R.R."/>
            <person name="La Ragione R."/>
            <person name="Hildebrand F."/>
            <person name="Pallen M.J."/>
        </authorList>
    </citation>
    <scope>NUCLEOTIDE SEQUENCE</scope>
    <source>
        <strain evidence="3">11300</strain>
    </source>
</reference>
<dbReference type="SUPFAM" id="SSF52016">
    <property type="entry name" value="LeuD/IlvD-like"/>
    <property type="match status" value="1"/>
</dbReference>
<sequence length="139" mass="14519">MKVIQGRGIVGGKARGEAIVSERPFGFFGGVNPGTGVVIDKWHELYGESIKGKVFIYPEGRGSTVGAAIILELARTGCAPAAIVNCNIETITAGGGVMAKTFYDVEIPMIDGISKDELMAIKTGTMVEVDGDNGTLTIL</sequence>
<dbReference type="PANTHER" id="PTHR36577:SF3">
    <property type="entry name" value="DUF521 DOMAIN PROTEIN (AFU_ORTHOLOGUE AFUA_6G00490)"/>
    <property type="match status" value="1"/>
</dbReference>
<protein>
    <submittedName>
        <fullName evidence="3">DUF126 domain-containing protein</fullName>
    </submittedName>
</protein>
<dbReference type="GO" id="GO:0016829">
    <property type="term" value="F:lyase activity"/>
    <property type="evidence" value="ECO:0007669"/>
    <property type="project" value="UniProtKB-KW"/>
</dbReference>
<dbReference type="Proteomes" id="UP000824091">
    <property type="component" value="Unassembled WGS sequence"/>
</dbReference>
<keyword evidence="1" id="KW-0456">Lyase</keyword>
<gene>
    <name evidence="3" type="ORF">IAD16_09105</name>
</gene>
<dbReference type="EMBL" id="DVMO01000142">
    <property type="protein sequence ID" value="HIU28521.1"/>
    <property type="molecule type" value="Genomic_DNA"/>
</dbReference>
<proteinExistence type="predicted"/>
<comment type="caution">
    <text evidence="3">The sequence shown here is derived from an EMBL/GenBank/DDBJ whole genome shotgun (WGS) entry which is preliminary data.</text>
</comment>
<dbReference type="CDD" id="cd01356">
    <property type="entry name" value="AcnX_swivel"/>
    <property type="match status" value="1"/>
</dbReference>
<evidence type="ECO:0000313" key="3">
    <source>
        <dbReference type="EMBL" id="HIU28521.1"/>
    </source>
</evidence>